<dbReference type="Proteomes" id="UP000192578">
    <property type="component" value="Unassembled WGS sequence"/>
</dbReference>
<feature type="domain" description="Sushi" evidence="10">
    <location>
        <begin position="1270"/>
        <end position="1321"/>
    </location>
</feature>
<dbReference type="PROSITE" id="PS50923">
    <property type="entry name" value="SUSHI"/>
    <property type="match status" value="14"/>
</dbReference>
<proteinExistence type="predicted"/>
<feature type="domain" description="Sushi" evidence="10">
    <location>
        <begin position="566"/>
        <end position="637"/>
    </location>
</feature>
<feature type="domain" description="Sushi" evidence="10">
    <location>
        <begin position="209"/>
        <end position="273"/>
    </location>
</feature>
<feature type="chain" id="PRO_5012686919" evidence="9">
    <location>
        <begin position="31"/>
        <end position="1322"/>
    </location>
</feature>
<feature type="domain" description="Sushi" evidence="10">
    <location>
        <begin position="508"/>
        <end position="565"/>
    </location>
</feature>
<keyword evidence="5 7" id="KW-1015">Disulfide bond</keyword>
<evidence type="ECO:0000256" key="6">
    <source>
        <dbReference type="ARBA" id="ARBA00023180"/>
    </source>
</evidence>
<feature type="region of interest" description="Disordered" evidence="8">
    <location>
        <begin position="854"/>
        <end position="874"/>
    </location>
</feature>
<evidence type="ECO:0000313" key="12">
    <source>
        <dbReference type="EMBL" id="OQV22153.1"/>
    </source>
</evidence>
<feature type="disulfide bond" evidence="7">
    <location>
        <begin position="178"/>
        <end position="205"/>
    </location>
</feature>
<keyword evidence="6" id="KW-0325">Glycoprotein</keyword>
<feature type="domain" description="Sushi" evidence="10">
    <location>
        <begin position="390"/>
        <end position="448"/>
    </location>
</feature>
<dbReference type="GO" id="GO:0030414">
    <property type="term" value="F:peptidase inhibitor activity"/>
    <property type="evidence" value="ECO:0007669"/>
    <property type="project" value="InterPro"/>
</dbReference>
<feature type="domain" description="Sushi" evidence="10">
    <location>
        <begin position="274"/>
        <end position="331"/>
    </location>
</feature>
<feature type="disulfide bond" evidence="7">
    <location>
        <begin position="767"/>
        <end position="794"/>
    </location>
</feature>
<dbReference type="EMBL" id="MTYJ01000019">
    <property type="protein sequence ID" value="OQV22153.1"/>
    <property type="molecule type" value="Genomic_DNA"/>
</dbReference>
<dbReference type="GO" id="GO:0016020">
    <property type="term" value="C:membrane"/>
    <property type="evidence" value="ECO:0007669"/>
    <property type="project" value="UniProtKB-SubCell"/>
</dbReference>
<feature type="domain" description="Sushi" evidence="10">
    <location>
        <begin position="670"/>
        <end position="730"/>
    </location>
</feature>
<evidence type="ECO:0000256" key="1">
    <source>
        <dbReference type="ARBA" id="ARBA00004370"/>
    </source>
</evidence>
<feature type="disulfide bond" evidence="7">
    <location>
        <begin position="1111"/>
        <end position="1138"/>
    </location>
</feature>
<evidence type="ECO:0000256" key="5">
    <source>
        <dbReference type="ARBA" id="ARBA00023157"/>
    </source>
</evidence>
<evidence type="ECO:0000256" key="7">
    <source>
        <dbReference type="PROSITE-ProRule" id="PRU00302"/>
    </source>
</evidence>
<reference evidence="13" key="1">
    <citation type="submission" date="2017-01" db="EMBL/GenBank/DDBJ databases">
        <title>Comparative genomics of anhydrobiosis in the tardigrade Hypsibius dujardini.</title>
        <authorList>
            <person name="Yoshida Y."/>
            <person name="Koutsovoulos G."/>
            <person name="Laetsch D."/>
            <person name="Stevens L."/>
            <person name="Kumar S."/>
            <person name="Horikawa D."/>
            <person name="Ishino K."/>
            <person name="Komine S."/>
            <person name="Tomita M."/>
            <person name="Blaxter M."/>
            <person name="Arakawa K."/>
        </authorList>
    </citation>
    <scope>NUCLEOTIDE SEQUENCE [LARGE SCALE GENOMIC DNA]</scope>
    <source>
        <strain evidence="13">Z151</strain>
    </source>
</reference>
<dbReference type="Pfam" id="PF00084">
    <property type="entry name" value="Sushi"/>
    <property type="match status" value="12"/>
</dbReference>
<dbReference type="CDD" id="cd00033">
    <property type="entry name" value="CCP"/>
    <property type="match status" value="11"/>
</dbReference>
<feature type="disulfide bond" evidence="7">
    <location>
        <begin position="1292"/>
        <end position="1319"/>
    </location>
</feature>
<dbReference type="InterPro" id="IPR008197">
    <property type="entry name" value="WAP_dom"/>
</dbReference>
<gene>
    <name evidence="12" type="ORF">BV898_03999</name>
</gene>
<evidence type="ECO:0000256" key="9">
    <source>
        <dbReference type="SAM" id="SignalP"/>
    </source>
</evidence>
<accession>A0A1W0X3U2</accession>
<comment type="subcellular location">
    <subcellularLocation>
        <location evidence="1">Membrane</location>
    </subcellularLocation>
</comment>
<feature type="domain" description="Sushi" evidence="10">
    <location>
        <begin position="142"/>
        <end position="207"/>
    </location>
</feature>
<dbReference type="SMART" id="SM00032">
    <property type="entry name" value="CCP"/>
    <property type="match status" value="16"/>
</dbReference>
<name>A0A1W0X3U2_HYPEX</name>
<dbReference type="GO" id="GO:0005576">
    <property type="term" value="C:extracellular region"/>
    <property type="evidence" value="ECO:0007669"/>
    <property type="project" value="InterPro"/>
</dbReference>
<dbReference type="InterPro" id="IPR035976">
    <property type="entry name" value="Sushi/SCR/CCP_sf"/>
</dbReference>
<feature type="signal peptide" evidence="9">
    <location>
        <begin position="1"/>
        <end position="30"/>
    </location>
</feature>
<dbReference type="PANTHER" id="PTHR19325">
    <property type="entry name" value="COMPLEMENT COMPONENT-RELATED SUSHI DOMAIN-CONTAINING"/>
    <property type="match status" value="1"/>
</dbReference>
<dbReference type="SUPFAM" id="SSF57535">
    <property type="entry name" value="Complement control module/SCR domain"/>
    <property type="match status" value="15"/>
</dbReference>
<keyword evidence="13" id="KW-1185">Reference proteome</keyword>
<organism evidence="12 13">
    <name type="scientific">Hypsibius exemplaris</name>
    <name type="common">Freshwater tardigrade</name>
    <dbReference type="NCBI Taxonomy" id="2072580"/>
    <lineage>
        <taxon>Eukaryota</taxon>
        <taxon>Metazoa</taxon>
        <taxon>Ecdysozoa</taxon>
        <taxon>Tardigrada</taxon>
        <taxon>Eutardigrada</taxon>
        <taxon>Parachela</taxon>
        <taxon>Hypsibioidea</taxon>
        <taxon>Hypsibiidae</taxon>
        <taxon>Hypsibius</taxon>
    </lineage>
</organism>
<feature type="domain" description="Sushi" evidence="10">
    <location>
        <begin position="889"/>
        <end position="962"/>
    </location>
</feature>
<feature type="compositionally biased region" description="Polar residues" evidence="8">
    <location>
        <begin position="864"/>
        <end position="873"/>
    </location>
</feature>
<evidence type="ECO:0000259" key="10">
    <source>
        <dbReference type="PROSITE" id="PS50923"/>
    </source>
</evidence>
<feature type="disulfide bond" evidence="7">
    <location>
        <begin position="302"/>
        <end position="329"/>
    </location>
</feature>
<keyword evidence="4" id="KW-0472">Membrane</keyword>
<dbReference type="InterPro" id="IPR050350">
    <property type="entry name" value="Compl-Cell_Adhes-Reg"/>
</dbReference>
<feature type="domain" description="WAP" evidence="11">
    <location>
        <begin position="94"/>
        <end position="148"/>
    </location>
</feature>
<keyword evidence="9" id="KW-0732">Signal</keyword>
<dbReference type="Gene3D" id="2.10.70.10">
    <property type="entry name" value="Complement Module, domain 1"/>
    <property type="match status" value="13"/>
</dbReference>
<evidence type="ECO:0000256" key="4">
    <source>
        <dbReference type="ARBA" id="ARBA00023136"/>
    </source>
</evidence>
<keyword evidence="2 7" id="KW-0768">Sushi</keyword>
<feature type="disulfide bond" evidence="7">
    <location>
        <begin position="701"/>
        <end position="728"/>
    </location>
</feature>
<protein>
    <submittedName>
        <fullName evidence="12">Protein lev-9</fullName>
    </submittedName>
</protein>
<evidence type="ECO:0000259" key="11">
    <source>
        <dbReference type="PROSITE" id="PS51390"/>
    </source>
</evidence>
<feature type="domain" description="Sushi" evidence="10">
    <location>
        <begin position="731"/>
        <end position="796"/>
    </location>
</feature>
<keyword evidence="3" id="KW-0677">Repeat</keyword>
<evidence type="ECO:0000256" key="3">
    <source>
        <dbReference type="ARBA" id="ARBA00022737"/>
    </source>
</evidence>
<comment type="caution">
    <text evidence="7">Lacks conserved residue(s) required for the propagation of feature annotation.</text>
</comment>
<feature type="domain" description="Sushi" evidence="10">
    <location>
        <begin position="332"/>
        <end position="389"/>
    </location>
</feature>
<evidence type="ECO:0000256" key="8">
    <source>
        <dbReference type="SAM" id="MobiDB-lite"/>
    </source>
</evidence>
<evidence type="ECO:0000256" key="2">
    <source>
        <dbReference type="ARBA" id="ARBA00022659"/>
    </source>
</evidence>
<dbReference type="FunFam" id="2.10.70.10:FF:000011">
    <property type="entry name" value="CUB and sushi domain-containing protein 3 isoform A"/>
    <property type="match status" value="1"/>
</dbReference>
<feature type="domain" description="Sushi" evidence="10">
    <location>
        <begin position="1201"/>
        <end position="1259"/>
    </location>
</feature>
<sequence>MAIRTPRAPLATAAAVAVVVLCLLILDCSAVSGTPRFRGLSQFETAAQLVGIGRLDVPAGDRRELLLLICAVLPLPSQKIWMYIAAQFLSVYLIISHETIRLCPRNLDKVDTGYRKCLRPCIQDGDCKGRKKKCLCDGDCGMSCVKPNTKCAALNDPPNGKVHTTGIEAFGSKVFYTCHPDYKLRGPRARSCQGDATWSGDVPVCQPDVKCEDPPEIPHAQHNADYRHHQYELDTMIQYTCESGYAIEGFARAKCIYFNGTAKWFGPDLRCVPRNCGKPEDIANGYREGDHFAYPHHVKFHCYPGYNLIGKSIRHCQRNGKWDGENPLCKAVECLRPLDPHNGFAVVTSLKYEAVVTYTCKPGYHVARKEERRCQANQTWSGPEPKCEVVNCGPPDPIINGGYNGSLFTYNSVVFFYCNKGSKFVGMANSAKCQTNGNWSHAAPKCFASCTLPYVEHGSVSGSGGDRIVSHGDLLNVTCIPKYELSYSLIAPMCHNGSFLYIPSCHPASCKVPPPSPRKGLVIAPKTDHGMKARFVCGKGYRIQGDETATCEYGNWTGQAPTCQDIFCPWPGKLTNGTIYLVGAMGSYEYYDYIKTVVQDRQIRYECQKGYFLHGGPVGATCIDGNWSPLEKPKCHPGLHPPQSLFGPRVRRAAALLEGTQPKGRTFVSAPCNGLKSEHFEQSNVLRDTEDASHYIATFKCRAGFIANVPDGTATCRHGAWKPRKPECVPLTCRVPEAMNGGFKLNLNQTIAPWTELENGASIHFSCIAGYQVSGPDRLLCSTGQLIPPTIPECVPASCHLIEIPHGSYTGGYRAGLQVSHNAIIGFHCADGYRKLPQAIVRCELGRFQPETPECVAADPSESPPMSETTLRPDSSDIKAKISATTGGGACTIPEALPNMVVYQQGNVRLNFSDPSVRETVFSENTELLFHCTHLGLFQLTGSSRVACVNGVWNEPLPVCLSLLDVAGHDLLNMPPAIYYHKSAGITGLSPLGELLVYPSTDLQLDCVWRRSDGTPSWLVSHQFRLYPKGWANGHDETAVDQQQPQNYRLSLYHAVKDDSGSFTCITPRGKVHSVTIKVQIVECPLITPTEPRLIANTTSTRMGTFVAFNCTAGYWLSGPSCLECLPTGRWSQDAPTCSPVLCPPINASDETGLRAYSTAREPGSVVEFACATGYQLKGVGSVRCEESGHWSTMLPQCEEITCSAPKLPENGALLKSTDVYNFGDTVEYSCEPGYALIGATFATCLDNGLWSDDPKCVPSCNYPGHPSNGRVVAPSVLKFHYDVGENINFGCATGYTLSGSQNMTCLKEGRWSNSLPLCLVG</sequence>
<evidence type="ECO:0000313" key="13">
    <source>
        <dbReference type="Proteomes" id="UP000192578"/>
    </source>
</evidence>
<dbReference type="PROSITE" id="PS51390">
    <property type="entry name" value="WAP"/>
    <property type="match status" value="1"/>
</dbReference>
<feature type="domain" description="Sushi" evidence="10">
    <location>
        <begin position="1141"/>
        <end position="1200"/>
    </location>
</feature>
<dbReference type="OrthoDB" id="5804959at2759"/>
<feature type="disulfide bond" evidence="7">
    <location>
        <begin position="1171"/>
        <end position="1198"/>
    </location>
</feature>
<feature type="disulfide bond" evidence="7">
    <location>
        <begin position="360"/>
        <end position="387"/>
    </location>
</feature>
<feature type="domain" description="Sushi" evidence="10">
    <location>
        <begin position="1082"/>
        <end position="1140"/>
    </location>
</feature>
<dbReference type="InterPro" id="IPR000436">
    <property type="entry name" value="Sushi_SCR_CCP_dom"/>
</dbReference>
<comment type="caution">
    <text evidence="12">The sequence shown here is derived from an EMBL/GenBank/DDBJ whole genome shotgun (WGS) entry which is preliminary data.</text>
</comment>
<dbReference type="PANTHER" id="PTHR19325:SF575">
    <property type="entry name" value="LOCOMOTION-RELATED PROTEIN HIKARU GENKI"/>
    <property type="match status" value="1"/>
</dbReference>